<sequence length="198" mass="21563">MRSQPPPTFPPARAAPRWAWLPLARRAPAEPVARQWIGGLLGREPDGLPLTRNPHGRPVFGPPLQHLDCNWSHSGDGLLVALAEERCVGIDLEWVKPRPNALALARRYFHASEAAWLAAMQPPEREAAFLRLWCAKEAMLKAHGRGLAFGLDRLALQPGPGGLQVSSCAGELGAADDWSLLELTPAPGYVGALAWRCR</sequence>
<reference evidence="4 5" key="1">
    <citation type="submission" date="2017-02" db="EMBL/GenBank/DDBJ databases">
        <authorList>
            <person name="Peterson S.W."/>
        </authorList>
    </citation>
    <scope>NUCLEOTIDE SEQUENCE [LARGE SCALE GENOMIC DNA]</scope>
    <source>
        <strain evidence="4 5">DSM 21749</strain>
    </source>
</reference>
<gene>
    <name evidence="4" type="ORF">SAMN02745674_01363</name>
</gene>
<dbReference type="GO" id="GO:0005829">
    <property type="term" value="C:cytosol"/>
    <property type="evidence" value="ECO:0007669"/>
    <property type="project" value="TreeGrafter"/>
</dbReference>
<dbReference type="InterPro" id="IPR008278">
    <property type="entry name" value="4-PPantetheinyl_Trfase_dom"/>
</dbReference>
<dbReference type="RefSeq" id="WP_159447354.1">
    <property type="nucleotide sequence ID" value="NZ_FUXP01000003.1"/>
</dbReference>
<feature type="domain" description="4'-phosphopantetheinyl transferase" evidence="3">
    <location>
        <begin position="88"/>
        <end position="162"/>
    </location>
</feature>
<dbReference type="STRING" id="1122188.SAMN02745674_01363"/>
<dbReference type="InterPro" id="IPR037143">
    <property type="entry name" value="4-PPantetheinyl_Trfase_dom_sf"/>
</dbReference>
<dbReference type="GO" id="GO:0000287">
    <property type="term" value="F:magnesium ion binding"/>
    <property type="evidence" value="ECO:0007669"/>
    <property type="project" value="InterPro"/>
</dbReference>
<dbReference type="EMBL" id="FUXP01000003">
    <property type="protein sequence ID" value="SJZ94578.1"/>
    <property type="molecule type" value="Genomic_DNA"/>
</dbReference>
<dbReference type="Pfam" id="PF01648">
    <property type="entry name" value="ACPS"/>
    <property type="match status" value="1"/>
</dbReference>
<name>A0A1T4PUF4_9GAMM</name>
<keyword evidence="5" id="KW-1185">Reference proteome</keyword>
<dbReference type="GO" id="GO:0008897">
    <property type="term" value="F:holo-[acyl-carrier-protein] synthase activity"/>
    <property type="evidence" value="ECO:0007669"/>
    <property type="project" value="InterPro"/>
</dbReference>
<keyword evidence="2 4" id="KW-0808">Transferase</keyword>
<organism evidence="4 5">
    <name type="scientific">Lysobacter spongiicola DSM 21749</name>
    <dbReference type="NCBI Taxonomy" id="1122188"/>
    <lineage>
        <taxon>Bacteria</taxon>
        <taxon>Pseudomonadati</taxon>
        <taxon>Pseudomonadota</taxon>
        <taxon>Gammaproteobacteria</taxon>
        <taxon>Lysobacterales</taxon>
        <taxon>Lysobacteraceae</taxon>
        <taxon>Novilysobacter</taxon>
    </lineage>
</organism>
<protein>
    <submittedName>
        <fullName evidence="4">4'-phosphopantetheinyl transferase</fullName>
    </submittedName>
</protein>
<dbReference type="AlphaFoldDB" id="A0A1T4PUF4"/>
<evidence type="ECO:0000313" key="4">
    <source>
        <dbReference type="EMBL" id="SJZ94578.1"/>
    </source>
</evidence>
<dbReference type="Gene3D" id="3.90.470.20">
    <property type="entry name" value="4'-phosphopantetheinyl transferase domain"/>
    <property type="match status" value="1"/>
</dbReference>
<dbReference type="InterPro" id="IPR050559">
    <property type="entry name" value="P-Pant_transferase_sf"/>
</dbReference>
<evidence type="ECO:0000256" key="1">
    <source>
        <dbReference type="ARBA" id="ARBA00010990"/>
    </source>
</evidence>
<evidence type="ECO:0000259" key="3">
    <source>
        <dbReference type="Pfam" id="PF01648"/>
    </source>
</evidence>
<dbReference type="OrthoDB" id="9808281at2"/>
<dbReference type="GO" id="GO:0019878">
    <property type="term" value="P:lysine biosynthetic process via aminoadipic acid"/>
    <property type="evidence" value="ECO:0007669"/>
    <property type="project" value="TreeGrafter"/>
</dbReference>
<accession>A0A1T4PUF4</accession>
<dbReference type="Proteomes" id="UP000190061">
    <property type="component" value="Unassembled WGS sequence"/>
</dbReference>
<dbReference type="PANTHER" id="PTHR12215">
    <property type="entry name" value="PHOSPHOPANTETHEINE TRANSFERASE"/>
    <property type="match status" value="1"/>
</dbReference>
<proteinExistence type="inferred from homology"/>
<comment type="similarity">
    <text evidence="1">Belongs to the P-Pant transferase superfamily. Gsp/Sfp/HetI/AcpT family.</text>
</comment>
<dbReference type="SUPFAM" id="SSF56214">
    <property type="entry name" value="4'-phosphopantetheinyl transferase"/>
    <property type="match status" value="2"/>
</dbReference>
<evidence type="ECO:0000313" key="5">
    <source>
        <dbReference type="Proteomes" id="UP000190061"/>
    </source>
</evidence>
<dbReference type="PANTHER" id="PTHR12215:SF10">
    <property type="entry name" value="L-AMINOADIPATE-SEMIALDEHYDE DEHYDROGENASE-PHOSPHOPANTETHEINYL TRANSFERASE"/>
    <property type="match status" value="1"/>
</dbReference>
<evidence type="ECO:0000256" key="2">
    <source>
        <dbReference type="ARBA" id="ARBA00022679"/>
    </source>
</evidence>